<reference evidence="1" key="1">
    <citation type="submission" date="2013-03" db="EMBL/GenBank/DDBJ databases">
        <authorList>
            <person name="Harkins D.M."/>
            <person name="Durkin A.S."/>
            <person name="Brinkac L.M."/>
            <person name="Haft D.H."/>
            <person name="Selengut J.D."/>
            <person name="Sanka R."/>
            <person name="DePew J."/>
            <person name="Purushe J."/>
            <person name="Hartskeerl R.A."/>
            <person name="Ahmed A."/>
            <person name="van der Linden H."/>
            <person name="Goris M.G.A."/>
            <person name="Vinetz J.M."/>
            <person name="Sutton G.G."/>
            <person name="Nierman W.C."/>
            <person name="Fouts D.E."/>
        </authorList>
    </citation>
    <scope>NUCLEOTIDE SEQUENCE [LARGE SCALE GENOMIC DNA]</scope>
    <source>
        <strain evidence="1">LT 11-33</strain>
    </source>
</reference>
<dbReference type="Proteomes" id="UP000012371">
    <property type="component" value="Unassembled WGS sequence"/>
</dbReference>
<evidence type="ECO:0000313" key="2">
    <source>
        <dbReference type="Proteomes" id="UP000012371"/>
    </source>
</evidence>
<evidence type="ECO:0000313" key="1">
    <source>
        <dbReference type="EMBL" id="EMY61988.1"/>
    </source>
</evidence>
<comment type="caution">
    <text evidence="1">The sequence shown here is derived from an EMBL/GenBank/DDBJ whole genome shotgun (WGS) entry which is preliminary data.</text>
</comment>
<accession>N1VU58</accession>
<name>N1VU58_9LEPT</name>
<gene>
    <name evidence="1" type="ORF">LEP1GSC203_3858</name>
</gene>
<dbReference type="EMBL" id="AOGW02000009">
    <property type="protein sequence ID" value="EMY61988.1"/>
    <property type="molecule type" value="Genomic_DNA"/>
</dbReference>
<dbReference type="RefSeq" id="WP_002973329.1">
    <property type="nucleotide sequence ID" value="NZ_AOGW02000009.1"/>
</dbReference>
<dbReference type="STRING" id="1257025.LEP1GSC203_3858"/>
<protein>
    <submittedName>
        <fullName evidence="1">Uncharacterized protein</fullName>
    </submittedName>
</protein>
<proteinExistence type="predicted"/>
<dbReference type="AlphaFoldDB" id="N1VU58"/>
<organism evidence="1 2">
    <name type="scientific">Leptospira terpstrae serovar Hualin str. LT 11-33 = ATCC 700639</name>
    <dbReference type="NCBI Taxonomy" id="1257025"/>
    <lineage>
        <taxon>Bacteria</taxon>
        <taxon>Pseudomonadati</taxon>
        <taxon>Spirochaetota</taxon>
        <taxon>Spirochaetia</taxon>
        <taxon>Leptospirales</taxon>
        <taxon>Leptospiraceae</taxon>
        <taxon>Leptospira</taxon>
    </lineage>
</organism>
<sequence>MKRSIKQQFKQVDELWNLKNKLSISEGQVDLINRIRAAKEDQNFSFELQIYFRGKDIRDHLFLADHSKDLLVSILSHIETNILSNHESDKKNFDDMFQEFFAEGLGLR</sequence>
<keyword evidence="2" id="KW-1185">Reference proteome</keyword>